<protein>
    <submittedName>
        <fullName evidence="1">Uncharacterized protein</fullName>
    </submittedName>
</protein>
<sequence>MRAGEVSWLDSTLEQSKLDHTLYRDERCLDYERVESFLEKEVRTAKKATRFPQLKDVRFIRLKTSLNVLRSSIERGLHFIDE</sequence>
<evidence type="ECO:0000313" key="2">
    <source>
        <dbReference type="Proteomes" id="UP000608850"/>
    </source>
</evidence>
<dbReference type="AlphaFoldDB" id="A0A830GDV9"/>
<evidence type="ECO:0000313" key="1">
    <source>
        <dbReference type="EMBL" id="GGN22080.1"/>
    </source>
</evidence>
<dbReference type="EMBL" id="BMOQ01000006">
    <property type="protein sequence ID" value="GGN22080.1"/>
    <property type="molecule type" value="Genomic_DNA"/>
</dbReference>
<reference evidence="1 2" key="1">
    <citation type="journal article" date="2019" name="Int. J. Syst. Evol. Microbiol.">
        <title>The Global Catalogue of Microorganisms (GCM) 10K type strain sequencing project: providing services to taxonomists for standard genome sequencing and annotation.</title>
        <authorList>
            <consortium name="The Broad Institute Genomics Platform"/>
            <consortium name="The Broad Institute Genome Sequencing Center for Infectious Disease"/>
            <person name="Wu L."/>
            <person name="Ma J."/>
        </authorList>
    </citation>
    <scope>NUCLEOTIDE SEQUENCE [LARGE SCALE GENOMIC DNA]</scope>
    <source>
        <strain evidence="1 2">JCM 16331</strain>
    </source>
</reference>
<keyword evidence="2" id="KW-1185">Reference proteome</keyword>
<accession>A0A830GDV9</accession>
<name>A0A830GDV9_9EURY</name>
<organism evidence="1 2">
    <name type="scientific">Halarchaeum nitratireducens</name>
    <dbReference type="NCBI Taxonomy" id="489913"/>
    <lineage>
        <taxon>Archaea</taxon>
        <taxon>Methanobacteriati</taxon>
        <taxon>Methanobacteriota</taxon>
        <taxon>Stenosarchaea group</taxon>
        <taxon>Halobacteria</taxon>
        <taxon>Halobacteriales</taxon>
        <taxon>Halobacteriaceae</taxon>
    </lineage>
</organism>
<dbReference type="Proteomes" id="UP000608850">
    <property type="component" value="Unassembled WGS sequence"/>
</dbReference>
<comment type="caution">
    <text evidence="1">The sequence shown here is derived from an EMBL/GenBank/DDBJ whole genome shotgun (WGS) entry which is preliminary data.</text>
</comment>
<gene>
    <name evidence="1" type="ORF">GCM10009021_24400</name>
</gene>
<proteinExistence type="predicted"/>